<feature type="transmembrane region" description="Helical" evidence="1">
    <location>
        <begin position="90"/>
        <end position="108"/>
    </location>
</feature>
<feature type="transmembrane region" description="Helical" evidence="1">
    <location>
        <begin position="12"/>
        <end position="32"/>
    </location>
</feature>
<dbReference type="Pfam" id="PF09990">
    <property type="entry name" value="DUF2231"/>
    <property type="match status" value="1"/>
</dbReference>
<sequence>MPPWNHIHPALVHFPIALLTVAPLLVLVGLLWPAQRRGIHASALALLVLGVAGLFLAMESGEAVERYARATPALLAGVREHELLAQKTTLVFGMLALAFAVLWGLPLLRKRELTRPLELGLMFVWLLLSAGGVLALGLTGHAGGHLVHDLHTHAGPEPPLR</sequence>
<evidence type="ECO:0000313" key="4">
    <source>
        <dbReference type="Proteomes" id="UP000886657"/>
    </source>
</evidence>
<keyword evidence="1" id="KW-0472">Membrane</keyword>
<protein>
    <recommendedName>
        <fullName evidence="2">DUF2231 domain-containing protein</fullName>
    </recommendedName>
</protein>
<organism evidence="3 4">
    <name type="scientific">Candidatus Geothrix skivensis</name>
    <dbReference type="NCBI Taxonomy" id="2954439"/>
    <lineage>
        <taxon>Bacteria</taxon>
        <taxon>Pseudomonadati</taxon>
        <taxon>Acidobacteriota</taxon>
        <taxon>Holophagae</taxon>
        <taxon>Holophagales</taxon>
        <taxon>Holophagaceae</taxon>
        <taxon>Geothrix</taxon>
    </lineage>
</organism>
<accession>A0A9D7SEQ5</accession>
<name>A0A9D7SEQ5_9BACT</name>
<keyword evidence="1" id="KW-1133">Transmembrane helix</keyword>
<dbReference type="AlphaFoldDB" id="A0A9D7SEQ5"/>
<evidence type="ECO:0000259" key="2">
    <source>
        <dbReference type="Pfam" id="PF09990"/>
    </source>
</evidence>
<feature type="transmembrane region" description="Helical" evidence="1">
    <location>
        <begin position="39"/>
        <end position="58"/>
    </location>
</feature>
<dbReference type="InterPro" id="IPR019251">
    <property type="entry name" value="DUF2231_TM"/>
</dbReference>
<gene>
    <name evidence="3" type="ORF">IPP58_02400</name>
</gene>
<evidence type="ECO:0000313" key="3">
    <source>
        <dbReference type="EMBL" id="MBK9795345.1"/>
    </source>
</evidence>
<dbReference type="EMBL" id="JADKIO010000005">
    <property type="protein sequence ID" value="MBK9795345.1"/>
    <property type="molecule type" value="Genomic_DNA"/>
</dbReference>
<feature type="domain" description="DUF2231" evidence="2">
    <location>
        <begin position="7"/>
        <end position="154"/>
    </location>
</feature>
<comment type="caution">
    <text evidence="3">The sequence shown here is derived from an EMBL/GenBank/DDBJ whole genome shotgun (WGS) entry which is preliminary data.</text>
</comment>
<proteinExistence type="predicted"/>
<evidence type="ECO:0000256" key="1">
    <source>
        <dbReference type="SAM" id="Phobius"/>
    </source>
</evidence>
<keyword evidence="1" id="KW-0812">Transmembrane</keyword>
<dbReference type="Proteomes" id="UP000886657">
    <property type="component" value="Unassembled WGS sequence"/>
</dbReference>
<feature type="transmembrane region" description="Helical" evidence="1">
    <location>
        <begin position="120"/>
        <end position="140"/>
    </location>
</feature>
<reference evidence="3" key="1">
    <citation type="submission" date="2020-10" db="EMBL/GenBank/DDBJ databases">
        <title>Connecting structure to function with the recovery of over 1000 high-quality activated sludge metagenome-assembled genomes encoding full-length rRNA genes using long-read sequencing.</title>
        <authorList>
            <person name="Singleton C.M."/>
            <person name="Petriglieri F."/>
            <person name="Kristensen J.M."/>
            <person name="Kirkegaard R.H."/>
            <person name="Michaelsen T.Y."/>
            <person name="Andersen M.H."/>
            <person name="Karst S.M."/>
            <person name="Dueholm M.S."/>
            <person name="Nielsen P.H."/>
            <person name="Albertsen M."/>
        </authorList>
    </citation>
    <scope>NUCLEOTIDE SEQUENCE</scope>
    <source>
        <strain evidence="3">Skiv_18-Q3-R9-52_MAXAC.067</strain>
    </source>
</reference>